<evidence type="ECO:0000256" key="1">
    <source>
        <dbReference type="ARBA" id="ARBA00001974"/>
    </source>
</evidence>
<comment type="cofactor">
    <cofactor evidence="1">
        <name>FAD</name>
        <dbReference type="ChEBI" id="CHEBI:57692"/>
    </cofactor>
</comment>
<feature type="transmembrane region" description="Helical" evidence="4">
    <location>
        <begin position="7"/>
        <end position="25"/>
    </location>
</feature>
<keyword evidence="4" id="KW-0472">Membrane</keyword>
<dbReference type="InterPro" id="IPR003953">
    <property type="entry name" value="FAD-dep_OxRdtase_2_FAD-bd"/>
</dbReference>
<evidence type="ECO:0000256" key="4">
    <source>
        <dbReference type="SAM" id="Phobius"/>
    </source>
</evidence>
<organism evidence="6 7">
    <name type="scientific">Ottowia testudinis</name>
    <dbReference type="NCBI Taxonomy" id="2816950"/>
    <lineage>
        <taxon>Bacteria</taxon>
        <taxon>Pseudomonadati</taxon>
        <taxon>Pseudomonadota</taxon>
        <taxon>Betaproteobacteria</taxon>
        <taxon>Burkholderiales</taxon>
        <taxon>Comamonadaceae</taxon>
        <taxon>Ottowia</taxon>
    </lineage>
</organism>
<evidence type="ECO:0000313" key="7">
    <source>
        <dbReference type="Proteomes" id="UP000663903"/>
    </source>
</evidence>
<evidence type="ECO:0000313" key="6">
    <source>
        <dbReference type="EMBL" id="QTD43983.1"/>
    </source>
</evidence>
<keyword evidence="2" id="KW-0285">Flavoprotein</keyword>
<dbReference type="AlphaFoldDB" id="A0A975H1M5"/>
<keyword evidence="4" id="KW-1133">Transmembrane helix</keyword>
<dbReference type="Proteomes" id="UP000663903">
    <property type="component" value="Chromosome"/>
</dbReference>
<dbReference type="PANTHER" id="PTHR43260">
    <property type="entry name" value="3-KETOSTEROID-DELTA-1-DEHYDROGENASE"/>
    <property type="match status" value="1"/>
</dbReference>
<keyword evidence="4" id="KW-0812">Transmembrane</keyword>
<evidence type="ECO:0000256" key="2">
    <source>
        <dbReference type="ARBA" id="ARBA00022630"/>
    </source>
</evidence>
<sequence>MQRHQSEVIIIGGGLAGIVCALQLLDAGRRVLLLDRDAPEHFGGLAKESFGGLLIVDTPLQRRQKLKDSPDLALQDWLAFGAFDAASAQPGHPFYWPRQWAEHYVGDSLQHLYHWLTARGVGFLPLPLWVERGMGPGASGAARGNSVPRWHVVWGTGQGLVGALLRQLERHPQRDHLTLKFGHRVEGLLTTGGAVTGCHGHTEGDAPEAFEAHAPQVVIAAGGINGGDLGLVRQHWHADWGQVPESLLNGSHQFADGTLHRAAQGVGGQVTHLQNQWNYAAGIAHWRPRKPRHGLSLVPPKSALWLNARGERITPALVSGFDTRDLVTQVCAQPSGYSWQLMNRRIALKELAISGAEFNPSIRDKGKLGFVRDLLLGNRWLLNEVLTHSTDVVTARTLNELADKMNALQGDSAVRADTLRGAVEHYDAEVAKGTASQDPQRLAIAQLRQWKGDRLRTCKAARIDDGSGLIAIREHIISRKSLGGIQTNLNSQVLASSGQPIAGLYAIGEAAGFGGGGMNGLRGLEGTFLGGCIYSAQRAALAIR</sequence>
<keyword evidence="7" id="KW-1185">Reference proteome</keyword>
<gene>
    <name evidence="6" type="ORF">J1M35_12625</name>
</gene>
<name>A0A975H1M5_9BURK</name>
<accession>A0A975H1M5</accession>
<dbReference type="Pfam" id="PF00890">
    <property type="entry name" value="FAD_binding_2"/>
    <property type="match status" value="1"/>
</dbReference>
<keyword evidence="3" id="KW-0560">Oxidoreductase</keyword>
<dbReference type="InterPro" id="IPR036188">
    <property type="entry name" value="FAD/NAD-bd_sf"/>
</dbReference>
<feature type="domain" description="FAD-dependent oxidoreductase 2 FAD-binding" evidence="5">
    <location>
        <begin position="8"/>
        <end position="529"/>
    </location>
</feature>
<dbReference type="PIRSF" id="PIRSF036654">
    <property type="entry name" value="UCP036654"/>
    <property type="match status" value="1"/>
</dbReference>
<dbReference type="GO" id="GO:0016627">
    <property type="term" value="F:oxidoreductase activity, acting on the CH-CH group of donors"/>
    <property type="evidence" value="ECO:0007669"/>
    <property type="project" value="InterPro"/>
</dbReference>
<evidence type="ECO:0000259" key="5">
    <source>
        <dbReference type="Pfam" id="PF00890"/>
    </source>
</evidence>
<evidence type="ECO:0000256" key="3">
    <source>
        <dbReference type="ARBA" id="ARBA00023002"/>
    </source>
</evidence>
<proteinExistence type="predicted"/>
<dbReference type="KEGG" id="otd:J1M35_12625"/>
<dbReference type="EMBL" id="CP071796">
    <property type="protein sequence ID" value="QTD43983.1"/>
    <property type="molecule type" value="Genomic_DNA"/>
</dbReference>
<protein>
    <submittedName>
        <fullName evidence="6">FAD-binding dehydrogenase</fullName>
    </submittedName>
</protein>
<dbReference type="PANTHER" id="PTHR43260:SF1">
    <property type="entry name" value="KSDD-LIKE STEROID DEHYDROGENASE RV0785"/>
    <property type="match status" value="1"/>
</dbReference>
<dbReference type="RefSeq" id="WP_208007390.1">
    <property type="nucleotide sequence ID" value="NZ_CP071796.1"/>
</dbReference>
<reference evidence="6" key="1">
    <citation type="submission" date="2021-03" db="EMBL/GenBank/DDBJ databases">
        <title>Ottowia sp. 27C isolated from the cloaca of a Giant Asian pond turtle (Heosemys grandis).</title>
        <authorList>
            <person name="Spergser J."/>
            <person name="Busse H.-J."/>
        </authorList>
    </citation>
    <scope>NUCLEOTIDE SEQUENCE</scope>
    <source>
        <strain evidence="6">27C</strain>
    </source>
</reference>
<dbReference type="NCBIfam" id="NF009472">
    <property type="entry name" value="PRK12834.1"/>
    <property type="match status" value="1"/>
</dbReference>
<dbReference type="Gene3D" id="3.90.700.10">
    <property type="entry name" value="Succinate dehydrogenase/fumarate reductase flavoprotein, catalytic domain"/>
    <property type="match status" value="1"/>
</dbReference>
<dbReference type="InterPro" id="IPR014614">
    <property type="entry name" value="KsdD_DH"/>
</dbReference>
<dbReference type="InterPro" id="IPR027477">
    <property type="entry name" value="Succ_DH/fumarate_Rdtase_cat_sf"/>
</dbReference>
<dbReference type="SUPFAM" id="SSF51905">
    <property type="entry name" value="FAD/NAD(P)-binding domain"/>
    <property type="match status" value="1"/>
</dbReference>
<dbReference type="Gene3D" id="3.50.50.60">
    <property type="entry name" value="FAD/NAD(P)-binding domain"/>
    <property type="match status" value="2"/>
</dbReference>